<reference evidence="4 5" key="1">
    <citation type="journal article" date="2020" name="Microbiome">
        <title>Single-cell genomics of uncultured bacteria reveals dietary fiber responders in the mouse gut microbiota.</title>
        <authorList>
            <person name="Chijiiwa R."/>
            <person name="Hosokawa M."/>
            <person name="Kogawa M."/>
            <person name="Nishikawa Y."/>
            <person name="Ide K."/>
            <person name="Sakanashi C."/>
            <person name="Takahashi K."/>
            <person name="Takeyama H."/>
        </authorList>
    </citation>
    <scope>NUCLEOTIDE SEQUENCE [LARGE SCALE GENOMIC DNA]</scope>
    <source>
        <strain evidence="4">IMSAGC_017</strain>
    </source>
</reference>
<feature type="compositionally biased region" description="Basic and acidic residues" evidence="2">
    <location>
        <begin position="23"/>
        <end position="50"/>
    </location>
</feature>
<dbReference type="EMBL" id="BLMI01000029">
    <property type="protein sequence ID" value="GFI40190.1"/>
    <property type="molecule type" value="Genomic_DNA"/>
</dbReference>
<organism evidence="4 5">
    <name type="scientific">Thomasclavelia cocleata</name>
    <dbReference type="NCBI Taxonomy" id="69824"/>
    <lineage>
        <taxon>Bacteria</taxon>
        <taxon>Bacillati</taxon>
        <taxon>Bacillota</taxon>
        <taxon>Erysipelotrichia</taxon>
        <taxon>Erysipelotrichales</taxon>
        <taxon>Coprobacillaceae</taxon>
        <taxon>Thomasclavelia</taxon>
    </lineage>
</organism>
<feature type="signal peptide" evidence="3">
    <location>
        <begin position="1"/>
        <end position="20"/>
    </location>
</feature>
<dbReference type="InterPro" id="IPR029050">
    <property type="entry name" value="Immunoprotect_excell_Ig-like"/>
</dbReference>
<dbReference type="Gene3D" id="2.60.40.1240">
    <property type="match status" value="1"/>
</dbReference>
<name>A0A829Z6M0_9FIRM</name>
<protein>
    <recommendedName>
        <fullName evidence="6">DUF4352 domain-containing protein</fullName>
    </recommendedName>
</protein>
<feature type="chain" id="PRO_5038350243" description="DUF4352 domain-containing protein" evidence="3">
    <location>
        <begin position="21"/>
        <end position="184"/>
    </location>
</feature>
<evidence type="ECO:0000256" key="1">
    <source>
        <dbReference type="ARBA" id="ARBA00022729"/>
    </source>
</evidence>
<evidence type="ECO:0000256" key="2">
    <source>
        <dbReference type="SAM" id="MobiDB-lite"/>
    </source>
</evidence>
<gene>
    <name evidence="4" type="ORF">IMSAGC017_00221</name>
</gene>
<evidence type="ECO:0000313" key="4">
    <source>
        <dbReference type="EMBL" id="GFI40190.1"/>
    </source>
</evidence>
<evidence type="ECO:0000256" key="3">
    <source>
        <dbReference type="SAM" id="SignalP"/>
    </source>
</evidence>
<comment type="caution">
    <text evidence="4">The sequence shown here is derived from an EMBL/GenBank/DDBJ whole genome shotgun (WGS) entry which is preliminary data.</text>
</comment>
<dbReference type="PROSITE" id="PS51257">
    <property type="entry name" value="PROKAR_LIPOPROTEIN"/>
    <property type="match status" value="1"/>
</dbReference>
<evidence type="ECO:0000313" key="5">
    <source>
        <dbReference type="Proteomes" id="UP000490821"/>
    </source>
</evidence>
<dbReference type="AlphaFoldDB" id="A0A829Z6M0"/>
<accession>A0A829Z6M0</accession>
<sequence length="184" mass="20375">MKKILSLLLALGLCFGLTGCSDEDTKPKENNTKDEINEDKQDEKKDDEKDEAKVYGIGETVTYSEDGKNLINFVVNSVKITEDRNQFDDSNPAQVIVINYTYENIADKDDVYISSLNFKVIDEGGNVCETYPAGANLYPQATPIGAKSTGEEAYGLIQQSSKIKLIVEFQLFGDAKTTLELPIQ</sequence>
<dbReference type="Proteomes" id="UP000490821">
    <property type="component" value="Unassembled WGS sequence"/>
</dbReference>
<evidence type="ECO:0008006" key="6">
    <source>
        <dbReference type="Google" id="ProtNLM"/>
    </source>
</evidence>
<proteinExistence type="predicted"/>
<dbReference type="RefSeq" id="WP_172471765.1">
    <property type="nucleotide sequence ID" value="NZ_BLMI01000029.1"/>
</dbReference>
<keyword evidence="1 3" id="KW-0732">Signal</keyword>
<feature type="region of interest" description="Disordered" evidence="2">
    <location>
        <begin position="21"/>
        <end position="50"/>
    </location>
</feature>